<gene>
    <name evidence="2" type="ORF">NCGR_LOCUS38221</name>
</gene>
<name>A0A811Q673_9POAL</name>
<dbReference type="AlphaFoldDB" id="A0A811Q673"/>
<evidence type="ECO:0000313" key="3">
    <source>
        <dbReference type="Proteomes" id="UP000604825"/>
    </source>
</evidence>
<dbReference type="Proteomes" id="UP000604825">
    <property type="component" value="Unassembled WGS sequence"/>
</dbReference>
<evidence type="ECO:0000256" key="1">
    <source>
        <dbReference type="SAM" id="MobiDB-lite"/>
    </source>
</evidence>
<protein>
    <submittedName>
        <fullName evidence="2">Uncharacterized protein</fullName>
    </submittedName>
</protein>
<evidence type="ECO:0000313" key="2">
    <source>
        <dbReference type="EMBL" id="CAD6254618.1"/>
    </source>
</evidence>
<sequence length="159" mass="17749">MRRVTGQDPAVAAHLRAGEVACRWWFLALTDSRYPSPSPYLSPDVAPSPTTIGFAAVLTLRSLRWTTVITGLRTFFQGLRSSACYSTVCLLRVDPWEACFKPTAAAQRADYGMYGTEPIDQNGLWPWRYEGDVRSGQQRRREGTPPARLRTMASSEGHP</sequence>
<comment type="caution">
    <text evidence="2">The sequence shown here is derived from an EMBL/GenBank/DDBJ whole genome shotgun (WGS) entry which is preliminary data.</text>
</comment>
<accession>A0A811Q673</accession>
<proteinExistence type="predicted"/>
<organism evidence="2 3">
    <name type="scientific">Miscanthus lutarioriparius</name>
    <dbReference type="NCBI Taxonomy" id="422564"/>
    <lineage>
        <taxon>Eukaryota</taxon>
        <taxon>Viridiplantae</taxon>
        <taxon>Streptophyta</taxon>
        <taxon>Embryophyta</taxon>
        <taxon>Tracheophyta</taxon>
        <taxon>Spermatophyta</taxon>
        <taxon>Magnoliopsida</taxon>
        <taxon>Liliopsida</taxon>
        <taxon>Poales</taxon>
        <taxon>Poaceae</taxon>
        <taxon>PACMAD clade</taxon>
        <taxon>Panicoideae</taxon>
        <taxon>Andropogonodae</taxon>
        <taxon>Andropogoneae</taxon>
        <taxon>Saccharinae</taxon>
        <taxon>Miscanthus</taxon>
    </lineage>
</organism>
<dbReference type="EMBL" id="CAJGYO010000009">
    <property type="protein sequence ID" value="CAD6254618.1"/>
    <property type="molecule type" value="Genomic_DNA"/>
</dbReference>
<keyword evidence="3" id="KW-1185">Reference proteome</keyword>
<feature type="region of interest" description="Disordered" evidence="1">
    <location>
        <begin position="135"/>
        <end position="159"/>
    </location>
</feature>
<reference evidence="2" key="1">
    <citation type="submission" date="2020-10" db="EMBL/GenBank/DDBJ databases">
        <authorList>
            <person name="Han B."/>
            <person name="Lu T."/>
            <person name="Zhao Q."/>
            <person name="Huang X."/>
            <person name="Zhao Y."/>
        </authorList>
    </citation>
    <scope>NUCLEOTIDE SEQUENCE</scope>
</reference>